<keyword evidence="7 9" id="KW-0472">Membrane</keyword>
<dbReference type="InterPro" id="IPR050351">
    <property type="entry name" value="BphY/WalK/GraS-like"/>
</dbReference>
<dbReference type="SUPFAM" id="SSF55781">
    <property type="entry name" value="GAF domain-like"/>
    <property type="match status" value="1"/>
</dbReference>
<dbReference type="InterPro" id="IPR004358">
    <property type="entry name" value="Sig_transdc_His_kin-like_C"/>
</dbReference>
<evidence type="ECO:0000256" key="6">
    <source>
        <dbReference type="ARBA" id="ARBA00023012"/>
    </source>
</evidence>
<dbReference type="STRING" id="497965.Cyan7822_4181"/>
<evidence type="ECO:0000313" key="13">
    <source>
        <dbReference type="Proteomes" id="UP000008206"/>
    </source>
</evidence>
<dbReference type="eggNOG" id="COG2203">
    <property type="taxonomic scope" value="Bacteria"/>
</dbReference>
<dbReference type="InterPro" id="IPR005467">
    <property type="entry name" value="His_kinase_dom"/>
</dbReference>
<dbReference type="CDD" id="cd00130">
    <property type="entry name" value="PAS"/>
    <property type="match status" value="1"/>
</dbReference>
<organism evidence="12 13">
    <name type="scientific">Gloeothece verrucosa (strain PCC 7822)</name>
    <name type="common">Cyanothece sp. (strain PCC 7822)</name>
    <dbReference type="NCBI Taxonomy" id="497965"/>
    <lineage>
        <taxon>Bacteria</taxon>
        <taxon>Bacillati</taxon>
        <taxon>Cyanobacteriota</taxon>
        <taxon>Cyanophyceae</taxon>
        <taxon>Oscillatoriophycideae</taxon>
        <taxon>Chroococcales</taxon>
        <taxon>Aphanothecaceae</taxon>
        <taxon>Gloeothece</taxon>
        <taxon>Gloeothece verrucosa</taxon>
    </lineage>
</organism>
<keyword evidence="13" id="KW-1185">Reference proteome</keyword>
<dbReference type="PANTHER" id="PTHR42878:SF15">
    <property type="entry name" value="BACTERIOPHYTOCHROME"/>
    <property type="match status" value="1"/>
</dbReference>
<keyword evidence="9" id="KW-0812">Transmembrane</keyword>
<evidence type="ECO:0000259" key="10">
    <source>
        <dbReference type="PROSITE" id="PS50109"/>
    </source>
</evidence>
<dbReference type="InterPro" id="IPR000014">
    <property type="entry name" value="PAS"/>
</dbReference>
<dbReference type="PANTHER" id="PTHR42878">
    <property type="entry name" value="TWO-COMPONENT HISTIDINE KINASE"/>
    <property type="match status" value="1"/>
</dbReference>
<dbReference type="PROSITE" id="PS50112">
    <property type="entry name" value="PAS"/>
    <property type="match status" value="1"/>
</dbReference>
<dbReference type="Gene3D" id="3.30.450.40">
    <property type="match status" value="1"/>
</dbReference>
<dbReference type="SUPFAM" id="SSF55874">
    <property type="entry name" value="ATPase domain of HSP90 chaperone/DNA topoisomerase II/histidine kinase"/>
    <property type="match status" value="1"/>
</dbReference>
<dbReference type="Gene3D" id="3.30.565.10">
    <property type="entry name" value="Histidine kinase-like ATPase, C-terminal domain"/>
    <property type="match status" value="1"/>
</dbReference>
<keyword evidence="3" id="KW-0597">Phosphoprotein</keyword>
<dbReference type="eggNOG" id="COG4251">
    <property type="taxonomic scope" value="Bacteria"/>
</dbReference>
<feature type="coiled-coil region" evidence="8">
    <location>
        <begin position="444"/>
        <end position="496"/>
    </location>
</feature>
<dbReference type="GO" id="GO:0000155">
    <property type="term" value="F:phosphorelay sensor kinase activity"/>
    <property type="evidence" value="ECO:0007669"/>
    <property type="project" value="InterPro"/>
</dbReference>
<dbReference type="Pfam" id="PF08448">
    <property type="entry name" value="PAS_4"/>
    <property type="match status" value="1"/>
</dbReference>
<accession>E0U812</accession>
<feature type="transmembrane region" description="Helical" evidence="9">
    <location>
        <begin position="7"/>
        <end position="29"/>
    </location>
</feature>
<dbReference type="PROSITE" id="PS50109">
    <property type="entry name" value="HIS_KIN"/>
    <property type="match status" value="1"/>
</dbReference>
<evidence type="ECO:0000256" key="4">
    <source>
        <dbReference type="ARBA" id="ARBA00022679"/>
    </source>
</evidence>
<name>E0U812_GLOV7</name>
<dbReference type="SUPFAM" id="SSF55785">
    <property type="entry name" value="PYP-like sensor domain (PAS domain)"/>
    <property type="match status" value="1"/>
</dbReference>
<evidence type="ECO:0000256" key="9">
    <source>
        <dbReference type="SAM" id="Phobius"/>
    </source>
</evidence>
<dbReference type="Pfam" id="PF02518">
    <property type="entry name" value="HATPase_c"/>
    <property type="match status" value="1"/>
</dbReference>
<dbReference type="FunFam" id="3.30.565.10:FF:000006">
    <property type="entry name" value="Sensor histidine kinase WalK"/>
    <property type="match status" value="1"/>
</dbReference>
<evidence type="ECO:0000256" key="7">
    <source>
        <dbReference type="ARBA" id="ARBA00023136"/>
    </source>
</evidence>
<dbReference type="Pfam" id="PF13185">
    <property type="entry name" value="GAF_2"/>
    <property type="match status" value="1"/>
</dbReference>
<proteinExistence type="predicted"/>
<dbReference type="Proteomes" id="UP000008206">
    <property type="component" value="Chromosome"/>
</dbReference>
<evidence type="ECO:0000256" key="5">
    <source>
        <dbReference type="ARBA" id="ARBA00022777"/>
    </source>
</evidence>
<dbReference type="RefSeq" id="WP_013324162.1">
    <property type="nucleotide sequence ID" value="NC_014501.1"/>
</dbReference>
<dbReference type="InterPro" id="IPR003018">
    <property type="entry name" value="GAF"/>
</dbReference>
<dbReference type="GO" id="GO:0000156">
    <property type="term" value="F:phosphorelay response regulator activity"/>
    <property type="evidence" value="ECO:0007669"/>
    <property type="project" value="TreeGrafter"/>
</dbReference>
<gene>
    <name evidence="12" type="ordered locus">Cyan7822_4181</name>
</gene>
<sequence>MKNLVIAITFLWQLIVTATIAVIIISIWVNQPLVLENPWIIAAKMFQNIAEKYKLTLTDTPPTFAVDAFPVLVSLSGPPIQPPLDFKGYEPEKFYINIIVGITGLLLISIVGIIYSIDANKRLKKINLIFQAADPGSQIEKKFTAQNAQLEAIIEALPDLFFRVSSDGTIFEYRTKSSDDLYLTPEKFIGKRMQDVLPPMVGQQFEQAITQVQQKQALVRIEYSLLMTSGQQYYEARLVPLEKQEIIIIIRHISEQKKAEKALNESHALLELITKIQEKYIMAVAADDLFDQMLSNILDLTESEYGFIGEIFYRNNQEPDLEKTFLKMRSKANLKTTVLPEETQTLSANTSPEERQFYQLNPLFCTVILTGKPIISNNLSPAETPQGQVPPKFPSIQDFLGLPFYSNNKLIGLIGIANRTQGYNQDLINYLQPLLTTCANIIEAYRNEQRRQQAEEEILDLNQNLEQRVKERTEELEKLLETLSERTVQLEAINKELDSFCYSISHDLRAPLRHINGFVHALKRELTNYKIIEFTTINHYLEIIEESSQKMGDLIDGLLTLSRVGRKELILTTVCLRPLVDSAIHLVTFPKNTQKIKFIIGDLPSVKGDATLLKQVFVNLIDNAVKFSRDRSPAIIEINSFPDGTIFVKDNGVGFAREYADKLFGPFQRLHTQNKFKGTGIGLSIVQRIIHRHGGEIWAESELDKGATFYFKLA</sequence>
<dbReference type="EC" id="2.7.13.3" evidence="2"/>
<dbReference type="GO" id="GO:0030295">
    <property type="term" value="F:protein kinase activator activity"/>
    <property type="evidence" value="ECO:0007669"/>
    <property type="project" value="TreeGrafter"/>
</dbReference>
<dbReference type="HOGENOM" id="CLU_386726_0_0_3"/>
<dbReference type="GO" id="GO:0007234">
    <property type="term" value="P:osmosensory signaling via phosphorelay pathway"/>
    <property type="evidence" value="ECO:0007669"/>
    <property type="project" value="TreeGrafter"/>
</dbReference>
<dbReference type="InterPro" id="IPR003594">
    <property type="entry name" value="HATPase_dom"/>
</dbReference>
<keyword evidence="4" id="KW-0808">Transferase</keyword>
<protein>
    <recommendedName>
        <fullName evidence="2">histidine kinase</fullName>
        <ecNumber evidence="2">2.7.13.3</ecNumber>
    </recommendedName>
</protein>
<dbReference type="InterPro" id="IPR013656">
    <property type="entry name" value="PAS_4"/>
</dbReference>
<dbReference type="Gene3D" id="3.30.450.20">
    <property type="entry name" value="PAS domain"/>
    <property type="match status" value="1"/>
</dbReference>
<dbReference type="AlphaFoldDB" id="E0U812"/>
<keyword evidence="6" id="KW-0902">Two-component regulatory system</keyword>
<dbReference type="EMBL" id="CP002198">
    <property type="protein sequence ID" value="ADN16099.1"/>
    <property type="molecule type" value="Genomic_DNA"/>
</dbReference>
<keyword evidence="5 12" id="KW-0418">Kinase</keyword>
<evidence type="ECO:0000256" key="8">
    <source>
        <dbReference type="SAM" id="Coils"/>
    </source>
</evidence>
<dbReference type="GO" id="GO:0016020">
    <property type="term" value="C:membrane"/>
    <property type="evidence" value="ECO:0007669"/>
    <property type="project" value="UniProtKB-SubCell"/>
</dbReference>
<dbReference type="SMART" id="SM00388">
    <property type="entry name" value="HisKA"/>
    <property type="match status" value="1"/>
</dbReference>
<feature type="transmembrane region" description="Helical" evidence="9">
    <location>
        <begin position="94"/>
        <end position="117"/>
    </location>
</feature>
<dbReference type="Gene3D" id="1.10.287.130">
    <property type="match status" value="1"/>
</dbReference>
<feature type="domain" description="Histidine kinase" evidence="10">
    <location>
        <begin position="503"/>
        <end position="714"/>
    </location>
</feature>
<dbReference type="SUPFAM" id="SSF47384">
    <property type="entry name" value="Homodimeric domain of signal transducing histidine kinase"/>
    <property type="match status" value="1"/>
</dbReference>
<dbReference type="SMART" id="SM00387">
    <property type="entry name" value="HATPase_c"/>
    <property type="match status" value="1"/>
</dbReference>
<dbReference type="CDD" id="cd00082">
    <property type="entry name" value="HisKA"/>
    <property type="match status" value="1"/>
</dbReference>
<dbReference type="OrthoDB" id="9808408at2"/>
<evidence type="ECO:0000256" key="1">
    <source>
        <dbReference type="ARBA" id="ARBA00000085"/>
    </source>
</evidence>
<dbReference type="KEGG" id="cyj:Cyan7822_4181"/>
<dbReference type="InterPro" id="IPR029016">
    <property type="entry name" value="GAF-like_dom_sf"/>
</dbReference>
<evidence type="ECO:0000313" key="12">
    <source>
        <dbReference type="EMBL" id="ADN16099.1"/>
    </source>
</evidence>
<dbReference type="InterPro" id="IPR003661">
    <property type="entry name" value="HisK_dim/P_dom"/>
</dbReference>
<keyword evidence="8" id="KW-0175">Coiled coil</keyword>
<dbReference type="Pfam" id="PF00512">
    <property type="entry name" value="HisKA"/>
    <property type="match status" value="1"/>
</dbReference>
<dbReference type="InterPro" id="IPR035965">
    <property type="entry name" value="PAS-like_dom_sf"/>
</dbReference>
<keyword evidence="9" id="KW-1133">Transmembrane helix</keyword>
<feature type="domain" description="PAS" evidence="11">
    <location>
        <begin position="146"/>
        <end position="216"/>
    </location>
</feature>
<dbReference type="InterPro" id="IPR036097">
    <property type="entry name" value="HisK_dim/P_sf"/>
</dbReference>
<evidence type="ECO:0000256" key="2">
    <source>
        <dbReference type="ARBA" id="ARBA00012438"/>
    </source>
</evidence>
<reference evidence="13" key="1">
    <citation type="journal article" date="2011" name="MBio">
        <title>Novel metabolic attributes of the genus Cyanothece, comprising a group of unicellular nitrogen-fixing Cyanobacteria.</title>
        <authorList>
            <person name="Bandyopadhyay A."/>
            <person name="Elvitigala T."/>
            <person name="Welsh E."/>
            <person name="Stockel J."/>
            <person name="Liberton M."/>
            <person name="Min H."/>
            <person name="Sherman L.A."/>
            <person name="Pakrasi H.B."/>
        </authorList>
    </citation>
    <scope>NUCLEOTIDE SEQUENCE [LARGE SCALE GENOMIC DNA]</scope>
    <source>
        <strain evidence="13">PCC 7822</strain>
    </source>
</reference>
<evidence type="ECO:0000256" key="3">
    <source>
        <dbReference type="ARBA" id="ARBA00022553"/>
    </source>
</evidence>
<comment type="catalytic activity">
    <reaction evidence="1">
        <text>ATP + protein L-histidine = ADP + protein N-phospho-L-histidine.</text>
        <dbReference type="EC" id="2.7.13.3"/>
    </reaction>
</comment>
<evidence type="ECO:0000259" key="11">
    <source>
        <dbReference type="PROSITE" id="PS50112"/>
    </source>
</evidence>
<dbReference type="InterPro" id="IPR036890">
    <property type="entry name" value="HATPase_C_sf"/>
</dbReference>
<dbReference type="PRINTS" id="PR00344">
    <property type="entry name" value="BCTRLSENSOR"/>
</dbReference>